<organism evidence="1 2">
    <name type="scientific">Deinococcus ruber</name>
    <dbReference type="NCBI Taxonomy" id="1848197"/>
    <lineage>
        <taxon>Bacteria</taxon>
        <taxon>Thermotogati</taxon>
        <taxon>Deinococcota</taxon>
        <taxon>Deinococci</taxon>
        <taxon>Deinococcales</taxon>
        <taxon>Deinococcaceae</taxon>
        <taxon>Deinococcus</taxon>
    </lineage>
</organism>
<protein>
    <submittedName>
        <fullName evidence="1">Uncharacterized protein</fullName>
    </submittedName>
</protein>
<dbReference type="EMBL" id="BMQL01000011">
    <property type="protein sequence ID" value="GGR09324.1"/>
    <property type="molecule type" value="Genomic_DNA"/>
</dbReference>
<dbReference type="RefSeq" id="WP_189090397.1">
    <property type="nucleotide sequence ID" value="NZ_BMQL01000011.1"/>
</dbReference>
<gene>
    <name evidence="1" type="ORF">GCM10008957_22530</name>
</gene>
<reference evidence="1" key="2">
    <citation type="submission" date="2020-09" db="EMBL/GenBank/DDBJ databases">
        <authorList>
            <person name="Sun Q."/>
            <person name="Ohkuma M."/>
        </authorList>
    </citation>
    <scope>NUCLEOTIDE SEQUENCE</scope>
    <source>
        <strain evidence="1">JCM 31311</strain>
    </source>
</reference>
<name>A0A918F7S2_9DEIO</name>
<keyword evidence="2" id="KW-1185">Reference proteome</keyword>
<evidence type="ECO:0000313" key="2">
    <source>
        <dbReference type="Proteomes" id="UP000603865"/>
    </source>
</evidence>
<dbReference type="Proteomes" id="UP000603865">
    <property type="component" value="Unassembled WGS sequence"/>
</dbReference>
<sequence length="72" mass="7532">MKKLLTAALTLPTALVFTDVALKYGLHDAAQVWRCVLSSGLTLSATPALMVGGAMLGQHLQRQAPSTSLQPA</sequence>
<accession>A0A918F7S2</accession>
<proteinExistence type="predicted"/>
<evidence type="ECO:0000313" key="1">
    <source>
        <dbReference type="EMBL" id="GGR09324.1"/>
    </source>
</evidence>
<dbReference type="AlphaFoldDB" id="A0A918F7S2"/>
<comment type="caution">
    <text evidence="1">The sequence shown here is derived from an EMBL/GenBank/DDBJ whole genome shotgun (WGS) entry which is preliminary data.</text>
</comment>
<reference evidence="1" key="1">
    <citation type="journal article" date="2014" name="Int. J. Syst. Evol. Microbiol.">
        <title>Complete genome sequence of Corynebacterium casei LMG S-19264T (=DSM 44701T), isolated from a smear-ripened cheese.</title>
        <authorList>
            <consortium name="US DOE Joint Genome Institute (JGI-PGF)"/>
            <person name="Walter F."/>
            <person name="Albersmeier A."/>
            <person name="Kalinowski J."/>
            <person name="Ruckert C."/>
        </authorList>
    </citation>
    <scope>NUCLEOTIDE SEQUENCE</scope>
    <source>
        <strain evidence="1">JCM 31311</strain>
    </source>
</reference>